<evidence type="ECO:0000256" key="3">
    <source>
        <dbReference type="ARBA" id="ARBA00007739"/>
    </source>
</evidence>
<dbReference type="Proteomes" id="UP000242310">
    <property type="component" value="Unassembled WGS sequence"/>
</dbReference>
<dbReference type="InterPro" id="IPR012338">
    <property type="entry name" value="Beta-lactam/transpept-like"/>
</dbReference>
<reference evidence="20 21" key="1">
    <citation type="submission" date="2018-03" db="EMBL/GenBank/DDBJ databases">
        <title>Genomic Encyclopedia of Type Strains, Phase III (KMG-III): the genomes of soil and plant-associated and newly described type strains.</title>
        <authorList>
            <person name="Whitman W."/>
        </authorList>
    </citation>
    <scope>NUCLEOTIDE SEQUENCE [LARGE SCALE GENOMIC DNA]</scope>
    <source>
        <strain evidence="20 21">CGMCC 1.07653</strain>
    </source>
</reference>
<dbReference type="PANTHER" id="PTHR32282">
    <property type="entry name" value="BINDING PROTEIN TRANSPEPTIDASE, PUTATIVE-RELATED"/>
    <property type="match status" value="1"/>
</dbReference>
<evidence type="ECO:0000256" key="4">
    <source>
        <dbReference type="ARBA" id="ARBA00022475"/>
    </source>
</evidence>
<dbReference type="FunFam" id="1.10.3810.10:FF:000001">
    <property type="entry name" value="Penicillin-binding protein 1A"/>
    <property type="match status" value="1"/>
</dbReference>
<dbReference type="InterPro" id="IPR050396">
    <property type="entry name" value="Glycosyltr_51/Transpeptidase"/>
</dbReference>
<proteinExistence type="inferred from homology"/>
<dbReference type="SUPFAM" id="SSF53955">
    <property type="entry name" value="Lysozyme-like"/>
    <property type="match status" value="1"/>
</dbReference>
<dbReference type="Pfam" id="PF00912">
    <property type="entry name" value="Transgly"/>
    <property type="match status" value="1"/>
</dbReference>
<dbReference type="GO" id="GO:0071555">
    <property type="term" value="P:cell wall organization"/>
    <property type="evidence" value="ECO:0007669"/>
    <property type="project" value="UniProtKB-KW"/>
</dbReference>
<keyword evidence="14" id="KW-0961">Cell wall biogenesis/degradation</keyword>
<keyword evidence="11" id="KW-0573">Peptidoglycan synthesis</keyword>
<comment type="subcellular location">
    <subcellularLocation>
        <location evidence="1">Cell membrane</location>
    </subcellularLocation>
</comment>
<evidence type="ECO:0000313" key="20">
    <source>
        <dbReference type="EMBL" id="PSL45211.1"/>
    </source>
</evidence>
<accession>A0A2P8HG64</accession>
<keyword evidence="13" id="KW-0511">Multifunctional enzyme</keyword>
<dbReference type="AlphaFoldDB" id="A0A2P8HG64"/>
<evidence type="ECO:0000256" key="13">
    <source>
        <dbReference type="ARBA" id="ARBA00023268"/>
    </source>
</evidence>
<keyword evidence="4" id="KW-1003">Cell membrane</keyword>
<dbReference type="GO" id="GO:0008658">
    <property type="term" value="F:penicillin binding"/>
    <property type="evidence" value="ECO:0007669"/>
    <property type="project" value="InterPro"/>
</dbReference>
<keyword evidence="10" id="KW-0133">Cell shape</keyword>
<comment type="catalytic activity">
    <reaction evidence="16">
        <text>[GlcNAc-(1-&gt;4)-Mur2Ac(oyl-L-Ala-gamma-D-Glu-L-Lys-D-Ala-D-Ala)](n)-di-trans,octa-cis-undecaprenyl diphosphate + beta-D-GlcNAc-(1-&gt;4)-Mur2Ac(oyl-L-Ala-gamma-D-Glu-L-Lys-D-Ala-D-Ala)-di-trans,octa-cis-undecaprenyl diphosphate = [GlcNAc-(1-&gt;4)-Mur2Ac(oyl-L-Ala-gamma-D-Glu-L-Lys-D-Ala-D-Ala)](n+1)-di-trans,octa-cis-undecaprenyl diphosphate + di-trans,octa-cis-undecaprenyl diphosphate + H(+)</text>
        <dbReference type="Rhea" id="RHEA:23708"/>
        <dbReference type="Rhea" id="RHEA-COMP:9602"/>
        <dbReference type="Rhea" id="RHEA-COMP:9603"/>
        <dbReference type="ChEBI" id="CHEBI:15378"/>
        <dbReference type="ChEBI" id="CHEBI:58405"/>
        <dbReference type="ChEBI" id="CHEBI:60033"/>
        <dbReference type="ChEBI" id="CHEBI:78435"/>
        <dbReference type="EC" id="2.4.99.28"/>
    </reaction>
</comment>
<organism evidence="20 21">
    <name type="scientific">Salsuginibacillus halophilus</name>
    <dbReference type="NCBI Taxonomy" id="517424"/>
    <lineage>
        <taxon>Bacteria</taxon>
        <taxon>Bacillati</taxon>
        <taxon>Bacillota</taxon>
        <taxon>Bacilli</taxon>
        <taxon>Bacillales</taxon>
        <taxon>Bacillaceae</taxon>
        <taxon>Salsuginibacillus</taxon>
    </lineage>
</organism>
<dbReference type="GO" id="GO:0008955">
    <property type="term" value="F:peptidoglycan glycosyltransferase activity"/>
    <property type="evidence" value="ECO:0007669"/>
    <property type="project" value="UniProtKB-EC"/>
</dbReference>
<dbReference type="GO" id="GO:0030288">
    <property type="term" value="C:outer membrane-bounded periplasmic space"/>
    <property type="evidence" value="ECO:0007669"/>
    <property type="project" value="TreeGrafter"/>
</dbReference>
<gene>
    <name evidence="20" type="ORF">B0H94_107216</name>
</gene>
<dbReference type="OrthoDB" id="9766909at2"/>
<feature type="domain" description="Penicillin-binding protein transpeptidase" evidence="18">
    <location>
        <begin position="372"/>
        <end position="581"/>
    </location>
</feature>
<keyword evidence="8" id="KW-0808">Transferase</keyword>
<evidence type="ECO:0000259" key="18">
    <source>
        <dbReference type="Pfam" id="PF00905"/>
    </source>
</evidence>
<evidence type="ECO:0000256" key="15">
    <source>
        <dbReference type="ARBA" id="ARBA00034000"/>
    </source>
</evidence>
<protein>
    <submittedName>
        <fullName evidence="20">Penicillin-binding protein 1A</fullName>
    </submittedName>
</protein>
<keyword evidence="17" id="KW-0175">Coiled coil</keyword>
<dbReference type="GO" id="GO:0005886">
    <property type="term" value="C:plasma membrane"/>
    <property type="evidence" value="ECO:0007669"/>
    <property type="project" value="UniProtKB-SubCell"/>
</dbReference>
<dbReference type="GO" id="GO:0006508">
    <property type="term" value="P:proteolysis"/>
    <property type="evidence" value="ECO:0007669"/>
    <property type="project" value="UniProtKB-KW"/>
</dbReference>
<keyword evidence="21" id="KW-1185">Reference proteome</keyword>
<dbReference type="InterPro" id="IPR023346">
    <property type="entry name" value="Lysozyme-like_dom_sf"/>
</dbReference>
<evidence type="ECO:0000256" key="17">
    <source>
        <dbReference type="SAM" id="Coils"/>
    </source>
</evidence>
<evidence type="ECO:0000256" key="10">
    <source>
        <dbReference type="ARBA" id="ARBA00022960"/>
    </source>
</evidence>
<evidence type="ECO:0000313" key="21">
    <source>
        <dbReference type="Proteomes" id="UP000242310"/>
    </source>
</evidence>
<evidence type="ECO:0000256" key="5">
    <source>
        <dbReference type="ARBA" id="ARBA00022645"/>
    </source>
</evidence>
<evidence type="ECO:0000256" key="8">
    <source>
        <dbReference type="ARBA" id="ARBA00022679"/>
    </source>
</evidence>
<keyword evidence="9" id="KW-0378">Hydrolase</keyword>
<evidence type="ECO:0000256" key="2">
    <source>
        <dbReference type="ARBA" id="ARBA00007090"/>
    </source>
</evidence>
<dbReference type="PANTHER" id="PTHR32282:SF11">
    <property type="entry name" value="PENICILLIN-BINDING PROTEIN 1B"/>
    <property type="match status" value="1"/>
</dbReference>
<dbReference type="InterPro" id="IPR001460">
    <property type="entry name" value="PCN-bd_Tpept"/>
</dbReference>
<dbReference type="Gene3D" id="1.10.3810.10">
    <property type="entry name" value="Biosynthetic peptidoglycan transglycosylase-like"/>
    <property type="match status" value="1"/>
</dbReference>
<evidence type="ECO:0000256" key="6">
    <source>
        <dbReference type="ARBA" id="ARBA00022670"/>
    </source>
</evidence>
<comment type="catalytic activity">
    <reaction evidence="15">
        <text>Preferential cleavage: (Ac)2-L-Lys-D-Ala-|-D-Ala. Also transpeptidation of peptidyl-alanyl moieties that are N-acyl substituents of D-alanine.</text>
        <dbReference type="EC" id="3.4.16.4"/>
    </reaction>
</comment>
<dbReference type="Gene3D" id="3.40.710.10">
    <property type="entry name" value="DD-peptidase/beta-lactamase superfamily"/>
    <property type="match status" value="1"/>
</dbReference>
<dbReference type="InterPro" id="IPR036950">
    <property type="entry name" value="PBP_transglycosylase"/>
</dbReference>
<dbReference type="GO" id="GO:0009002">
    <property type="term" value="F:serine-type D-Ala-D-Ala carboxypeptidase activity"/>
    <property type="evidence" value="ECO:0007669"/>
    <property type="project" value="UniProtKB-EC"/>
</dbReference>
<dbReference type="EMBL" id="PYAV01000007">
    <property type="protein sequence ID" value="PSL45211.1"/>
    <property type="molecule type" value="Genomic_DNA"/>
</dbReference>
<evidence type="ECO:0000256" key="16">
    <source>
        <dbReference type="ARBA" id="ARBA00049902"/>
    </source>
</evidence>
<evidence type="ECO:0000256" key="9">
    <source>
        <dbReference type="ARBA" id="ARBA00022801"/>
    </source>
</evidence>
<feature type="domain" description="Glycosyl transferase family 51" evidence="19">
    <location>
        <begin position="61"/>
        <end position="235"/>
    </location>
</feature>
<name>A0A2P8HG64_9BACI</name>
<feature type="coiled-coil region" evidence="17">
    <location>
        <begin position="276"/>
        <end position="306"/>
    </location>
</feature>
<evidence type="ECO:0000256" key="12">
    <source>
        <dbReference type="ARBA" id="ARBA00023136"/>
    </source>
</evidence>
<comment type="similarity">
    <text evidence="3">In the N-terminal section; belongs to the glycosyltransferase 51 family.</text>
</comment>
<dbReference type="SUPFAM" id="SSF56601">
    <property type="entry name" value="beta-lactamase/transpeptidase-like"/>
    <property type="match status" value="1"/>
</dbReference>
<keyword evidence="6" id="KW-0645">Protease</keyword>
<comment type="caution">
    <text evidence="20">The sequence shown here is derived from an EMBL/GenBank/DDBJ whole genome shotgun (WGS) entry which is preliminary data.</text>
</comment>
<evidence type="ECO:0000256" key="1">
    <source>
        <dbReference type="ARBA" id="ARBA00004236"/>
    </source>
</evidence>
<keyword evidence="5" id="KW-0121">Carboxypeptidase</keyword>
<keyword evidence="7" id="KW-0328">Glycosyltransferase</keyword>
<dbReference type="InterPro" id="IPR001264">
    <property type="entry name" value="Glyco_trans_51"/>
</dbReference>
<dbReference type="GO" id="GO:0008360">
    <property type="term" value="P:regulation of cell shape"/>
    <property type="evidence" value="ECO:0007669"/>
    <property type="project" value="UniProtKB-KW"/>
</dbReference>
<keyword evidence="12" id="KW-0472">Membrane</keyword>
<dbReference type="RefSeq" id="WP_106588854.1">
    <property type="nucleotide sequence ID" value="NZ_PYAV01000007.1"/>
</dbReference>
<evidence type="ECO:0000256" key="7">
    <source>
        <dbReference type="ARBA" id="ARBA00022676"/>
    </source>
</evidence>
<sequence length="619" mass="69379">MKAAFGALLIILMAGAFPILLQLTYEEATEARTLNHMLEEEIDIEDITLPSNSYIYDTNNEVAAELRTGENRIQLTYDELPDSFKEAFLATEDQQFYEHEGVDASAIVRALLTNMQSDGIEQGASTITQQLVRNVYLTNEESYNRKLSEALYSYEIEQRYTKEEILTFYLNTVYFSNGVYGIEAASRHYFDRPSNELSIAETAFLTGVPANPSYYNPRENKENTHERQAWVLQKMLETEDINEEEYEAALEADIHLADRTYANDYPAYTDYVKHELKELIAEEEGLNRHQDDAERSAQANEKMNERVEEVLASGVHIETALNPNVQAQTESAAGNVLSQAGPDNASVVINHIHHRIEGITGGKNYEIGNFHRGYQTFRSPGSSIKPLLVFAPYLNETGASINSAVNADSMCRGDYCPQNYGGAEYGNVSIQESFIRSHNTPAVRLMERIGVNTAFSYLNAFNFNSVTDEDRRLPAALGGFANGMSPLEMTKAYTTFSNQGHYQPARAILSVKDAEGEELYSWNDRAEHVWSTETNESMRTMLSGTLHNGTGRQAAYAGATGGGKTGTTNNTRDLWFVGYNDRYTVGVWVGYDDNRSLDAHAPSQPHLNIWRNITSQLPN</sequence>
<comment type="similarity">
    <text evidence="2">In the C-terminal section; belongs to the transpeptidase family.</text>
</comment>
<evidence type="ECO:0000256" key="14">
    <source>
        <dbReference type="ARBA" id="ARBA00023316"/>
    </source>
</evidence>
<evidence type="ECO:0000259" key="19">
    <source>
        <dbReference type="Pfam" id="PF00912"/>
    </source>
</evidence>
<dbReference type="Pfam" id="PF00905">
    <property type="entry name" value="Transpeptidase"/>
    <property type="match status" value="1"/>
</dbReference>
<evidence type="ECO:0000256" key="11">
    <source>
        <dbReference type="ARBA" id="ARBA00022984"/>
    </source>
</evidence>
<dbReference type="GO" id="GO:0009252">
    <property type="term" value="P:peptidoglycan biosynthetic process"/>
    <property type="evidence" value="ECO:0007669"/>
    <property type="project" value="UniProtKB-KW"/>
</dbReference>